<accession>A0A0H2LV13</accession>
<dbReference type="Proteomes" id="UP000035170">
    <property type="component" value="Unassembled WGS sequence"/>
</dbReference>
<evidence type="ECO:0000256" key="1">
    <source>
        <dbReference type="ARBA" id="ARBA00010690"/>
    </source>
</evidence>
<name>A0A0H2LV13_VARPD</name>
<dbReference type="Pfam" id="PF01312">
    <property type="entry name" value="Bac_export_2"/>
    <property type="match status" value="1"/>
</dbReference>
<keyword evidence="2" id="KW-1133">Transmembrane helix</keyword>
<evidence type="ECO:0000313" key="4">
    <source>
        <dbReference type="Proteomes" id="UP000035170"/>
    </source>
</evidence>
<dbReference type="InterPro" id="IPR029025">
    <property type="entry name" value="T3SS_substrate_exporter_C"/>
</dbReference>
<dbReference type="EMBL" id="JZWI01000033">
    <property type="protein sequence ID" value="KLN53521.1"/>
    <property type="molecule type" value="Genomic_DNA"/>
</dbReference>
<dbReference type="InterPro" id="IPR006135">
    <property type="entry name" value="T3SS_substrate_exporter"/>
</dbReference>
<feature type="transmembrane region" description="Helical" evidence="2">
    <location>
        <begin position="21"/>
        <end position="44"/>
    </location>
</feature>
<organism evidence="3 4">
    <name type="scientific">Variovorax paradoxus</name>
    <dbReference type="NCBI Taxonomy" id="34073"/>
    <lineage>
        <taxon>Bacteria</taxon>
        <taxon>Pseudomonadati</taxon>
        <taxon>Pseudomonadota</taxon>
        <taxon>Betaproteobacteria</taxon>
        <taxon>Burkholderiales</taxon>
        <taxon>Comamonadaceae</taxon>
        <taxon>Variovorax</taxon>
    </lineage>
</organism>
<feature type="transmembrane region" description="Helical" evidence="2">
    <location>
        <begin position="140"/>
        <end position="162"/>
    </location>
</feature>
<dbReference type="PANTHER" id="PTHR30531:SF14">
    <property type="entry name" value="SURFACE PRESENTATION OF ANTIGENS PROTEIN SPAS"/>
    <property type="match status" value="1"/>
</dbReference>
<reference evidence="3 4" key="1">
    <citation type="submission" date="2015-03" db="EMBL/GenBank/DDBJ databases">
        <title>Genome sequence of Variovorax paradoxus TBEA6.</title>
        <authorList>
            <person name="Poehlein A."/>
            <person name="Schuldes J."/>
            <person name="Wuebbeler J.H."/>
            <person name="Hiessl S."/>
            <person name="Steinbuechel A."/>
            <person name="Daniel R."/>
        </authorList>
    </citation>
    <scope>NUCLEOTIDE SEQUENCE [LARGE SCALE GENOMIC DNA]</scope>
    <source>
        <strain evidence="3 4">TBEA6</strain>
    </source>
</reference>
<dbReference type="GO" id="GO:0005886">
    <property type="term" value="C:plasma membrane"/>
    <property type="evidence" value="ECO:0007669"/>
    <property type="project" value="TreeGrafter"/>
</dbReference>
<comment type="similarity">
    <text evidence="1">Belongs to the type III secretion exporter family.</text>
</comment>
<evidence type="ECO:0000313" key="3">
    <source>
        <dbReference type="EMBL" id="KLN53521.1"/>
    </source>
</evidence>
<dbReference type="PRINTS" id="PR00950">
    <property type="entry name" value="TYPE3IMSPROT"/>
</dbReference>
<dbReference type="RefSeq" id="WP_047786686.1">
    <property type="nucleotide sequence ID" value="NZ_JZWI01000033.1"/>
</dbReference>
<proteinExistence type="inferred from homology"/>
<gene>
    <name evidence="3" type="primary">yscU</name>
    <name evidence="3" type="ORF">VPARA_53600</name>
</gene>
<dbReference type="PATRIC" id="fig|34073.19.peg.5478"/>
<keyword evidence="4" id="KW-1185">Reference proteome</keyword>
<dbReference type="Gene3D" id="3.40.1690.10">
    <property type="entry name" value="secretion proteins EscU"/>
    <property type="match status" value="1"/>
</dbReference>
<dbReference type="GO" id="GO:0009306">
    <property type="term" value="P:protein secretion"/>
    <property type="evidence" value="ECO:0007669"/>
    <property type="project" value="InterPro"/>
</dbReference>
<keyword evidence="2" id="KW-0812">Transmembrane</keyword>
<keyword evidence="2" id="KW-0472">Membrane</keyword>
<sequence>MAEKDQDPTPKRLRDARKRGEVVFSTDVASTVVFAVVVVCMWLGGGALYSLLRELWLHATSTSLLTQPEDRFAELLLHTGEALAWGTLPIMAAAAAAGIAGSLAQVGGVAAWERLKPDVSRMNPAQGMQRIFSTRNLINLLKMSVKTLLLAGLMFVVVRGFVDTSLKLGYANPAAIMTAAAHMVLVTFGWAVVIFALMAAVDYAHEHFEFMKQQRMSIEDIRQEYKEVEGDPVNQSRRRSAHFEAVYASLGDRVRMASAVIHSARTAVALQYLGETDLPRVIARGEGEVAAQIRRFAGEGLVPMEFEPSLAERIYSEVPVDQPIPRSLYAPVATLLRWAQGHG</sequence>
<feature type="transmembrane region" description="Helical" evidence="2">
    <location>
        <begin position="90"/>
        <end position="112"/>
    </location>
</feature>
<dbReference type="AlphaFoldDB" id="A0A0H2LV13"/>
<feature type="transmembrane region" description="Helical" evidence="2">
    <location>
        <begin position="174"/>
        <end position="201"/>
    </location>
</feature>
<dbReference type="PANTHER" id="PTHR30531">
    <property type="entry name" value="FLAGELLAR BIOSYNTHETIC PROTEIN FLHB"/>
    <property type="match status" value="1"/>
</dbReference>
<evidence type="ECO:0000256" key="2">
    <source>
        <dbReference type="SAM" id="Phobius"/>
    </source>
</evidence>
<comment type="caution">
    <text evidence="3">The sequence shown here is derived from an EMBL/GenBank/DDBJ whole genome shotgun (WGS) entry which is preliminary data.</text>
</comment>
<protein>
    <submittedName>
        <fullName evidence="3">Yop proteins translocation protein U</fullName>
    </submittedName>
</protein>
<dbReference type="SUPFAM" id="SSF160544">
    <property type="entry name" value="EscU C-terminal domain-like"/>
    <property type="match status" value="1"/>
</dbReference>